<evidence type="ECO:0000313" key="1">
    <source>
        <dbReference type="EMBL" id="NNH76538.1"/>
    </source>
</evidence>
<evidence type="ECO:0008006" key="3">
    <source>
        <dbReference type="Google" id="ProtNLM"/>
    </source>
</evidence>
<dbReference type="RefSeq" id="WP_086193321.1">
    <property type="nucleotide sequence ID" value="NZ_JABERL010000006.1"/>
</dbReference>
<dbReference type="Proteomes" id="UP000569202">
    <property type="component" value="Unassembled WGS sequence"/>
</dbReference>
<dbReference type="AlphaFoldDB" id="A0A241VKH7"/>
<name>A0A241VKH7_9GAMM</name>
<organism evidence="1 2">
    <name type="scientific">Acinetobacter terrae</name>
    <dbReference type="NCBI Taxonomy" id="2731247"/>
    <lineage>
        <taxon>Bacteria</taxon>
        <taxon>Pseudomonadati</taxon>
        <taxon>Pseudomonadota</taxon>
        <taxon>Gammaproteobacteria</taxon>
        <taxon>Moraxellales</taxon>
        <taxon>Moraxellaceae</taxon>
        <taxon>Acinetobacter</taxon>
        <taxon>Acinetobacter Taxon 24</taxon>
    </lineage>
</organism>
<accession>A0A7Y2RD86</accession>
<comment type="caution">
    <text evidence="1">The sequence shown here is derived from an EMBL/GenBank/DDBJ whole genome shotgun (WGS) entry which is preliminary data.</text>
</comment>
<dbReference type="STRING" id="1977878.B9T23_05395"/>
<sequence>MKFANILLMLILLQFSGNIYSANQTSSVDVMTTIPVSCQFSNVSSQIIVSENGSVSSGNFTLNCNKNFELKFSSKSLKDGDQTTSVKAVNGTKLNTVVKVNFQGNTFELDRIRQISVLDPSNSELGTISINLVSPVHATTPSGVYQDVLYLDATF</sequence>
<proteinExistence type="predicted"/>
<accession>A0A241VKH7</accession>
<protein>
    <recommendedName>
        <fullName evidence="3">Spore coat protein U domain-containing protein</fullName>
    </recommendedName>
</protein>
<dbReference type="EMBL" id="JABERL010000006">
    <property type="protein sequence ID" value="NNH76538.1"/>
    <property type="molecule type" value="Genomic_DNA"/>
</dbReference>
<gene>
    <name evidence="1" type="ORF">HLH17_02335</name>
</gene>
<evidence type="ECO:0000313" key="2">
    <source>
        <dbReference type="Proteomes" id="UP000569202"/>
    </source>
</evidence>
<reference evidence="1 2" key="1">
    <citation type="submission" date="2020-04" db="EMBL/GenBank/DDBJ databases">
        <title>Acinetobacter Taxon 24.</title>
        <authorList>
            <person name="Nemec A."/>
            <person name="Radolfova-Krizova L."/>
            <person name="Higgins P.G."/>
            <person name="Spanelova P."/>
        </authorList>
    </citation>
    <scope>NUCLEOTIDE SEQUENCE [LARGE SCALE GENOMIC DNA]</scope>
    <source>
        <strain evidence="1 2">ANC 5380</strain>
    </source>
</reference>